<dbReference type="PROSITE" id="PS50125">
    <property type="entry name" value="GUANYLATE_CYCLASE_2"/>
    <property type="match status" value="1"/>
</dbReference>
<protein>
    <submittedName>
        <fullName evidence="2">Adenylate and Guanylate cyclase catalytic domain protein</fullName>
    </submittedName>
</protein>
<keyword evidence="3" id="KW-1185">Reference proteome</keyword>
<dbReference type="EMBL" id="JAOL01000155">
    <property type="protein sequence ID" value="EUA87781.1"/>
    <property type="molecule type" value="Genomic_DNA"/>
</dbReference>
<proteinExistence type="predicted"/>
<dbReference type="Proteomes" id="UP000020681">
    <property type="component" value="Unassembled WGS sequence"/>
</dbReference>
<feature type="domain" description="Guanylate cyclase" evidence="1">
    <location>
        <begin position="1"/>
        <end position="67"/>
    </location>
</feature>
<sequence>MVKFIGDAVMWVSSTPQRLAQAAVDLVHHPRAREEGLQVRAGLAYGTALAINGDYFGTPVNLAARLVAAAAPGQVLADAALHDQLPDWPTIPRAH</sequence>
<dbReference type="SUPFAM" id="SSF55073">
    <property type="entry name" value="Nucleotide cyclase"/>
    <property type="match status" value="1"/>
</dbReference>
<dbReference type="Gene3D" id="3.30.70.1230">
    <property type="entry name" value="Nucleotide cyclase"/>
    <property type="match status" value="1"/>
</dbReference>
<organism evidence="2 3">
    <name type="scientific">Mycobacterium ulcerans str. Harvey</name>
    <dbReference type="NCBI Taxonomy" id="1299332"/>
    <lineage>
        <taxon>Bacteria</taxon>
        <taxon>Bacillati</taxon>
        <taxon>Actinomycetota</taxon>
        <taxon>Actinomycetes</taxon>
        <taxon>Mycobacteriales</taxon>
        <taxon>Mycobacteriaceae</taxon>
        <taxon>Mycobacterium</taxon>
        <taxon>Mycobacterium ulcerans group</taxon>
    </lineage>
</organism>
<name>A0ABN0QSR9_MYCUL</name>
<evidence type="ECO:0000259" key="1">
    <source>
        <dbReference type="PROSITE" id="PS50125"/>
    </source>
</evidence>
<evidence type="ECO:0000313" key="3">
    <source>
        <dbReference type="Proteomes" id="UP000020681"/>
    </source>
</evidence>
<evidence type="ECO:0000313" key="2">
    <source>
        <dbReference type="EMBL" id="EUA87781.1"/>
    </source>
</evidence>
<dbReference type="InterPro" id="IPR001054">
    <property type="entry name" value="A/G_cyclase"/>
</dbReference>
<reference evidence="2 3" key="1">
    <citation type="submission" date="2014-01" db="EMBL/GenBank/DDBJ databases">
        <authorList>
            <person name="Dobos K."/>
            <person name="Lenaerts A."/>
            <person name="Ordway D."/>
            <person name="DeGroote M.A."/>
            <person name="Parker T."/>
            <person name="Sizemore C."/>
            <person name="Tallon L.J."/>
            <person name="Sadzewicz L.K."/>
            <person name="Sengamalay N."/>
            <person name="Fraser C.M."/>
            <person name="Hine E."/>
            <person name="Shefchek K.A."/>
            <person name="Das S.P."/>
            <person name="Tettelin H."/>
        </authorList>
    </citation>
    <scope>NUCLEOTIDE SEQUENCE [LARGE SCALE GENOMIC DNA]</scope>
    <source>
        <strain evidence="2 3">Harvey</strain>
    </source>
</reference>
<gene>
    <name evidence="2" type="ORF">I551_5763</name>
</gene>
<dbReference type="Pfam" id="PF00211">
    <property type="entry name" value="Guanylate_cyc"/>
    <property type="match status" value="1"/>
</dbReference>
<comment type="caution">
    <text evidence="2">The sequence shown here is derived from an EMBL/GenBank/DDBJ whole genome shotgun (WGS) entry which is preliminary data.</text>
</comment>
<dbReference type="InterPro" id="IPR029787">
    <property type="entry name" value="Nucleotide_cyclase"/>
</dbReference>
<accession>A0ABN0QSR9</accession>